<accession>A0ABP0YBU1</accession>
<gene>
    <name evidence="1" type="ORF">CITCOLO1_LOCUS9895</name>
</gene>
<evidence type="ECO:0000313" key="2">
    <source>
        <dbReference type="Proteomes" id="UP001642487"/>
    </source>
</evidence>
<name>A0ABP0YBU1_9ROSI</name>
<evidence type="ECO:0000313" key="1">
    <source>
        <dbReference type="EMBL" id="CAK9317942.1"/>
    </source>
</evidence>
<dbReference type="EMBL" id="OZ021737">
    <property type="protein sequence ID" value="CAK9317942.1"/>
    <property type="molecule type" value="Genomic_DNA"/>
</dbReference>
<sequence>MPHHIGCSSFVKNPIWTIVDLEQPRLRILLSNVVRSIEIWKIGKILKDKVEFEVYFQHPAFCFTASVLTCEDPTITVFSAPWDQTTLSNGKLELQIKWRDRDRDI</sequence>
<proteinExistence type="predicted"/>
<reference evidence="1 2" key="1">
    <citation type="submission" date="2024-03" db="EMBL/GenBank/DDBJ databases">
        <authorList>
            <person name="Gkanogiannis A."/>
            <person name="Becerra Lopez-Lavalle L."/>
        </authorList>
    </citation>
    <scope>NUCLEOTIDE SEQUENCE [LARGE SCALE GENOMIC DNA]</scope>
</reference>
<dbReference type="Proteomes" id="UP001642487">
    <property type="component" value="Chromosome 3"/>
</dbReference>
<organism evidence="1 2">
    <name type="scientific">Citrullus colocynthis</name>
    <name type="common">colocynth</name>
    <dbReference type="NCBI Taxonomy" id="252529"/>
    <lineage>
        <taxon>Eukaryota</taxon>
        <taxon>Viridiplantae</taxon>
        <taxon>Streptophyta</taxon>
        <taxon>Embryophyta</taxon>
        <taxon>Tracheophyta</taxon>
        <taxon>Spermatophyta</taxon>
        <taxon>Magnoliopsida</taxon>
        <taxon>eudicotyledons</taxon>
        <taxon>Gunneridae</taxon>
        <taxon>Pentapetalae</taxon>
        <taxon>rosids</taxon>
        <taxon>fabids</taxon>
        <taxon>Cucurbitales</taxon>
        <taxon>Cucurbitaceae</taxon>
        <taxon>Benincaseae</taxon>
        <taxon>Citrullus</taxon>
    </lineage>
</organism>
<keyword evidence="2" id="KW-1185">Reference proteome</keyword>
<protein>
    <submittedName>
        <fullName evidence="1">Uncharacterized protein</fullName>
    </submittedName>
</protein>